<sequence>MGFPEAYAVVRLSPEAPRSIKNKVSKTLLGTTVTVKGKRYRGRGLLEKHGGLALCPGTYLVPLTELEAFLGELDSRGLRNYVVVDNLCIYACR</sequence>
<organism evidence="1 2">
    <name type="scientific">Thermofilum pendens (strain DSM 2475 / Hrk 5)</name>
    <dbReference type="NCBI Taxonomy" id="368408"/>
    <lineage>
        <taxon>Archaea</taxon>
        <taxon>Thermoproteota</taxon>
        <taxon>Thermoprotei</taxon>
        <taxon>Thermofilales</taxon>
        <taxon>Thermofilaceae</taxon>
        <taxon>Thermofilum</taxon>
    </lineage>
</organism>
<dbReference type="OrthoDB" id="381959at2157"/>
<dbReference type="eggNOG" id="arCOG07488">
    <property type="taxonomic scope" value="Archaea"/>
</dbReference>
<dbReference type="Proteomes" id="UP000000641">
    <property type="component" value="Chromosome"/>
</dbReference>
<dbReference type="GeneID" id="4601956"/>
<reference evidence="2" key="1">
    <citation type="journal article" date="2008" name="J. Bacteriol.">
        <title>Genome sequence of Thermofilum pendens reveals an exceptional loss of biosynthetic pathways without genome reduction.</title>
        <authorList>
            <person name="Anderson I."/>
            <person name="Rodriguez J."/>
            <person name="Susanti D."/>
            <person name="Porat I."/>
            <person name="Reich C."/>
            <person name="Ulrich L.E."/>
            <person name="Elkins J.G."/>
            <person name="Mavromatis K."/>
            <person name="Lykidis A."/>
            <person name="Kim E."/>
            <person name="Thompson L.S."/>
            <person name="Nolan M."/>
            <person name="Land M."/>
            <person name="Copeland A."/>
            <person name="Lapidus A."/>
            <person name="Lucas S."/>
            <person name="Detter C."/>
            <person name="Zhulin I.B."/>
            <person name="Olsen G.J."/>
            <person name="Whitman W."/>
            <person name="Mukhopadhyay B."/>
            <person name="Bristow J."/>
            <person name="Kyrpides N."/>
        </authorList>
    </citation>
    <scope>NUCLEOTIDE SEQUENCE [LARGE SCALE GENOMIC DNA]</scope>
    <source>
        <strain evidence="2">DSM 2475 / Hrk 5</strain>
    </source>
</reference>
<dbReference type="AlphaFoldDB" id="A1S123"/>
<dbReference type="EnsemblBacteria" id="ABL79153">
    <property type="protein sequence ID" value="ABL79153"/>
    <property type="gene ID" value="Tpen_1758"/>
</dbReference>
<keyword evidence="2" id="KW-1185">Reference proteome</keyword>
<accession>A1S123</accession>
<evidence type="ECO:0000313" key="2">
    <source>
        <dbReference type="Proteomes" id="UP000000641"/>
    </source>
</evidence>
<dbReference type="HOGENOM" id="CLU_2406487_0_0_2"/>
<dbReference type="RefSeq" id="WP_011753418.1">
    <property type="nucleotide sequence ID" value="NC_008698.1"/>
</dbReference>
<dbReference type="STRING" id="368408.Tpen_1758"/>
<protein>
    <submittedName>
        <fullName evidence="1">Uncharacterized protein</fullName>
    </submittedName>
</protein>
<proteinExistence type="predicted"/>
<evidence type="ECO:0000313" key="1">
    <source>
        <dbReference type="EMBL" id="ABL79153.1"/>
    </source>
</evidence>
<dbReference type="KEGG" id="tpe:Tpen_1758"/>
<name>A1S123_THEPD</name>
<dbReference type="EMBL" id="CP000505">
    <property type="protein sequence ID" value="ABL79153.1"/>
    <property type="molecule type" value="Genomic_DNA"/>
</dbReference>
<gene>
    <name evidence="1" type="ordered locus">Tpen_1758</name>
</gene>